<evidence type="ECO:0000313" key="1">
    <source>
        <dbReference type="EMBL" id="CAK5075516.1"/>
    </source>
</evidence>
<organism evidence="1 2">
    <name type="scientific">Meloidogyne enterolobii</name>
    <name type="common">Root-knot nematode worm</name>
    <name type="synonym">Meloidogyne mayaguensis</name>
    <dbReference type="NCBI Taxonomy" id="390850"/>
    <lineage>
        <taxon>Eukaryota</taxon>
        <taxon>Metazoa</taxon>
        <taxon>Ecdysozoa</taxon>
        <taxon>Nematoda</taxon>
        <taxon>Chromadorea</taxon>
        <taxon>Rhabditida</taxon>
        <taxon>Tylenchina</taxon>
        <taxon>Tylenchomorpha</taxon>
        <taxon>Tylenchoidea</taxon>
        <taxon>Meloidogynidae</taxon>
        <taxon>Meloidogyninae</taxon>
        <taxon>Meloidogyne</taxon>
    </lineage>
</organism>
<protein>
    <submittedName>
        <fullName evidence="1">Uncharacterized protein</fullName>
    </submittedName>
</protein>
<comment type="caution">
    <text evidence="1">The sequence shown here is derived from an EMBL/GenBank/DDBJ whole genome shotgun (WGS) entry which is preliminary data.</text>
</comment>
<proteinExistence type="predicted"/>
<gene>
    <name evidence="1" type="ORF">MENTE1834_LOCUS22328</name>
</gene>
<accession>A0ACB0Z928</accession>
<dbReference type="Proteomes" id="UP001497535">
    <property type="component" value="Unassembled WGS sequence"/>
</dbReference>
<name>A0ACB0Z928_MELEN</name>
<dbReference type="EMBL" id="CAVMJV010000028">
    <property type="protein sequence ID" value="CAK5075516.1"/>
    <property type="molecule type" value="Genomic_DNA"/>
</dbReference>
<reference evidence="1" key="1">
    <citation type="submission" date="2023-11" db="EMBL/GenBank/DDBJ databases">
        <authorList>
            <person name="Poullet M."/>
        </authorList>
    </citation>
    <scope>NUCLEOTIDE SEQUENCE</scope>
    <source>
        <strain evidence="1">E1834</strain>
    </source>
</reference>
<keyword evidence="2" id="KW-1185">Reference proteome</keyword>
<sequence>MLLMMFCCFYCFCFVVQICLFKFVSSHVFIIQQNMLRNMLKTSDLKPQNILSKHFLFYVVSFSSFLFTSSFFFIFTNLPKTCYIF</sequence>
<evidence type="ECO:0000313" key="2">
    <source>
        <dbReference type="Proteomes" id="UP001497535"/>
    </source>
</evidence>